<feature type="transmembrane region" description="Helical" evidence="1">
    <location>
        <begin position="220"/>
        <end position="240"/>
    </location>
</feature>
<organism evidence="3 4">
    <name type="scientific">Bursaphelenchus xylophilus</name>
    <name type="common">Pinewood nematode worm</name>
    <name type="synonym">Aphelenchoides xylophilus</name>
    <dbReference type="NCBI Taxonomy" id="6326"/>
    <lineage>
        <taxon>Eukaryota</taxon>
        <taxon>Metazoa</taxon>
        <taxon>Ecdysozoa</taxon>
        <taxon>Nematoda</taxon>
        <taxon>Chromadorea</taxon>
        <taxon>Rhabditida</taxon>
        <taxon>Tylenchina</taxon>
        <taxon>Tylenchomorpha</taxon>
        <taxon>Aphelenchoidea</taxon>
        <taxon>Aphelenchoididae</taxon>
        <taxon>Bursaphelenchus</taxon>
    </lineage>
</organism>
<evidence type="ECO:0000256" key="1">
    <source>
        <dbReference type="SAM" id="Phobius"/>
    </source>
</evidence>
<feature type="chain" id="PRO_5036400072" evidence="2">
    <location>
        <begin position="34"/>
        <end position="241"/>
    </location>
</feature>
<evidence type="ECO:0000256" key="2">
    <source>
        <dbReference type="SAM" id="SignalP"/>
    </source>
</evidence>
<keyword evidence="1" id="KW-1133">Transmembrane helix</keyword>
<dbReference type="Proteomes" id="UP000582659">
    <property type="component" value="Unassembled WGS sequence"/>
</dbReference>
<dbReference type="Proteomes" id="UP000659654">
    <property type="component" value="Unassembled WGS sequence"/>
</dbReference>
<reference evidence="3" key="1">
    <citation type="submission" date="2020-09" db="EMBL/GenBank/DDBJ databases">
        <authorList>
            <person name="Kikuchi T."/>
        </authorList>
    </citation>
    <scope>NUCLEOTIDE SEQUENCE</scope>
    <source>
        <strain evidence="3">Ka4C1</strain>
    </source>
</reference>
<gene>
    <name evidence="3" type="ORF">BXYJ_LOCUS14112</name>
</gene>
<keyword evidence="1" id="KW-0812">Transmembrane</keyword>
<protein>
    <submittedName>
        <fullName evidence="3">(pine wood nematode) hypothetical protein</fullName>
    </submittedName>
</protein>
<feature type="signal peptide" evidence="2">
    <location>
        <begin position="1"/>
        <end position="33"/>
    </location>
</feature>
<dbReference type="EMBL" id="CAJFDI010000006">
    <property type="protein sequence ID" value="CAD5234021.1"/>
    <property type="molecule type" value="Genomic_DNA"/>
</dbReference>
<comment type="caution">
    <text evidence="3">The sequence shown here is derived from an EMBL/GenBank/DDBJ whole genome shotgun (WGS) entry which is preliminary data.</text>
</comment>
<keyword evidence="4" id="KW-1185">Reference proteome</keyword>
<evidence type="ECO:0000313" key="3">
    <source>
        <dbReference type="EMBL" id="CAD5234021.1"/>
    </source>
</evidence>
<dbReference type="AlphaFoldDB" id="A0A7I8WZX4"/>
<dbReference type="OrthoDB" id="10454786at2759"/>
<keyword evidence="1" id="KW-0472">Membrane</keyword>
<accession>A0A7I8WZX4</accession>
<proteinExistence type="predicted"/>
<sequence length="241" mass="26091">MPSGPLQLPVTMMGAGVLLSVGFLLTCFWSCNGQNITTTTITTVAATTAAGGNSTVSSQTVQTTTASAVLEMCEVLDGLQNMMMSYYDNSTSRCYVVVGNEKSDYNTTVEKCNILEQSADGNWTCRVPNLDTTNVINELPAKMKMSYYFIGLRRPSCNATWIWDVGENVTAPYKGNFSTLEAGDECSYNNYVISATGITPAYMNYTTQTFCECGTHLNNVPGLLGISFLLLFSTLVITMAT</sequence>
<dbReference type="EMBL" id="CAJFCV020000006">
    <property type="protein sequence ID" value="CAG9129559.1"/>
    <property type="molecule type" value="Genomic_DNA"/>
</dbReference>
<name>A0A7I8WZX4_BURXY</name>
<evidence type="ECO:0000313" key="4">
    <source>
        <dbReference type="Proteomes" id="UP000659654"/>
    </source>
</evidence>
<keyword evidence="2" id="KW-0732">Signal</keyword>